<keyword evidence="4" id="KW-0472">Membrane</keyword>
<dbReference type="PANTHER" id="PTHR37313:SF2">
    <property type="entry name" value="UPF0749 PROTEIN YLXX"/>
    <property type="match status" value="1"/>
</dbReference>
<accession>A0A2U1K8B7</accession>
<evidence type="ECO:0008006" key="7">
    <source>
        <dbReference type="Google" id="ProtNLM"/>
    </source>
</evidence>
<dbReference type="Proteomes" id="UP000245998">
    <property type="component" value="Unassembled WGS sequence"/>
</dbReference>
<dbReference type="EMBL" id="QCZG01000001">
    <property type="protein sequence ID" value="PWA13413.1"/>
    <property type="molecule type" value="Genomic_DNA"/>
</dbReference>
<dbReference type="Pfam" id="PF05949">
    <property type="entry name" value="DUF881"/>
    <property type="match status" value="1"/>
</dbReference>
<dbReference type="AlphaFoldDB" id="A0A2U1K8B7"/>
<feature type="coiled-coil region" evidence="3">
    <location>
        <begin position="68"/>
        <end position="105"/>
    </location>
</feature>
<evidence type="ECO:0000256" key="3">
    <source>
        <dbReference type="SAM" id="Coils"/>
    </source>
</evidence>
<keyword evidence="2" id="KW-0694">RNA-binding</keyword>
<evidence type="ECO:0000256" key="2">
    <source>
        <dbReference type="PROSITE-ProRule" id="PRU00182"/>
    </source>
</evidence>
<protein>
    <recommendedName>
        <fullName evidence="7">DUF881 domain-containing protein</fullName>
    </recommendedName>
</protein>
<dbReference type="PANTHER" id="PTHR37313">
    <property type="entry name" value="UPF0749 PROTEIN RV1825"/>
    <property type="match status" value="1"/>
</dbReference>
<evidence type="ECO:0000313" key="5">
    <source>
        <dbReference type="EMBL" id="PWA13413.1"/>
    </source>
</evidence>
<sequence>MSAPILKRSKPRRQLRLKVKGKHVIYSLVLLLVGFIVAFSYQVTVKEQLPSQVSQKEWEKEDKLRNDILTVQQNNSLLIERLTELQEEVQEIEKSQAKQEQITSELVNDLDNLRMITGNVKVKGPGVIVSLRDASYIPEQDNPNHYIVHEQHIQKVISELFISGAEAVSINGQRIAHNSYILCIGPVVEVDGNQYFAPFEIAGIGDPEMMEAALNLKGNLKDQLVENGIEVTIEKKNEIVMEPFLSKEN</sequence>
<keyword evidence="6" id="KW-1185">Reference proteome</keyword>
<keyword evidence="4" id="KW-1133">Transmembrane helix</keyword>
<keyword evidence="4" id="KW-0812">Transmembrane</keyword>
<comment type="caution">
    <text evidence="5">The sequence shown here is derived from an EMBL/GenBank/DDBJ whole genome shotgun (WGS) entry which is preliminary data.</text>
</comment>
<dbReference type="GO" id="GO:0003723">
    <property type="term" value="F:RNA binding"/>
    <property type="evidence" value="ECO:0007669"/>
    <property type="project" value="UniProtKB-KW"/>
</dbReference>
<dbReference type="Gene3D" id="3.30.70.1880">
    <property type="entry name" value="Protein of unknown function DUF881"/>
    <property type="match status" value="1"/>
</dbReference>
<name>A0A2U1K8B7_9BACI</name>
<comment type="similarity">
    <text evidence="1">Belongs to the UPF0749 family.</text>
</comment>
<gene>
    <name evidence="5" type="ORF">DCC39_00535</name>
</gene>
<dbReference type="OrthoDB" id="9776196at2"/>
<dbReference type="PROSITE" id="PS50889">
    <property type="entry name" value="S4"/>
    <property type="match status" value="1"/>
</dbReference>
<keyword evidence="3" id="KW-0175">Coiled coil</keyword>
<feature type="transmembrane region" description="Helical" evidence="4">
    <location>
        <begin position="21"/>
        <end position="41"/>
    </location>
</feature>
<organism evidence="5 6">
    <name type="scientific">Pueribacillus theae</name>
    <dbReference type="NCBI Taxonomy" id="2171751"/>
    <lineage>
        <taxon>Bacteria</taxon>
        <taxon>Bacillati</taxon>
        <taxon>Bacillota</taxon>
        <taxon>Bacilli</taxon>
        <taxon>Bacillales</taxon>
        <taxon>Bacillaceae</taxon>
        <taxon>Pueribacillus</taxon>
    </lineage>
</organism>
<evidence type="ECO:0000313" key="6">
    <source>
        <dbReference type="Proteomes" id="UP000245998"/>
    </source>
</evidence>
<reference evidence="5 6" key="1">
    <citation type="submission" date="2018-04" db="EMBL/GenBank/DDBJ databases">
        <title>Camelliibacillus theae gen. nov., sp. nov., isolated from Pu'er tea.</title>
        <authorList>
            <person name="Niu L."/>
        </authorList>
    </citation>
    <scope>NUCLEOTIDE SEQUENCE [LARGE SCALE GENOMIC DNA]</scope>
    <source>
        <strain evidence="5 6">T8</strain>
    </source>
</reference>
<evidence type="ECO:0000256" key="1">
    <source>
        <dbReference type="ARBA" id="ARBA00009108"/>
    </source>
</evidence>
<evidence type="ECO:0000256" key="4">
    <source>
        <dbReference type="SAM" id="Phobius"/>
    </source>
</evidence>
<proteinExistence type="inferred from homology"/>
<dbReference type="InterPro" id="IPR010273">
    <property type="entry name" value="DUF881"/>
</dbReference>